<proteinExistence type="predicted"/>
<dbReference type="STRING" id="29730.A0A0D2U114"/>
<dbReference type="AlphaFoldDB" id="A0A0D2U114"/>
<dbReference type="OMA" id="IQMARIQ"/>
<feature type="region of interest" description="Disordered" evidence="1">
    <location>
        <begin position="116"/>
        <end position="138"/>
    </location>
</feature>
<feature type="non-terminal residue" evidence="3">
    <location>
        <position position="138"/>
    </location>
</feature>
<sequence length="138" mass="14664">MAPSSASGASSSSARDEDSFGIRVLLEPFFETEPEGTSVNQPEERPAPPANPVASPGEEAGPSNRTPQGDCVLSIQRRLLANNSSPSAEVIQMARIQAEDLFEVKVEIIQQMADLDPTGDWMGRGARALENSHTATGE</sequence>
<evidence type="ECO:0000313" key="3">
    <source>
        <dbReference type="EMBL" id="KJB81293.1"/>
    </source>
</evidence>
<feature type="compositionally biased region" description="Low complexity" evidence="1">
    <location>
        <begin position="1"/>
        <end position="13"/>
    </location>
</feature>
<gene>
    <name evidence="3" type="ORF">B456_013G137600</name>
</gene>
<evidence type="ECO:0000313" key="4">
    <source>
        <dbReference type="Proteomes" id="UP000032304"/>
    </source>
</evidence>
<dbReference type="PANTHER" id="PTHR35289">
    <property type="entry name" value="TRANSMEMBRANE PROTEIN"/>
    <property type="match status" value="1"/>
</dbReference>
<feature type="region of interest" description="Disordered" evidence="1">
    <location>
        <begin position="1"/>
        <end position="70"/>
    </location>
</feature>
<evidence type="ECO:0000259" key="2">
    <source>
        <dbReference type="Pfam" id="PF26057"/>
    </source>
</evidence>
<dbReference type="EMBL" id="CM001752">
    <property type="protein sequence ID" value="KJB81293.1"/>
    <property type="molecule type" value="Genomic_DNA"/>
</dbReference>
<keyword evidence="4" id="KW-1185">Reference proteome</keyword>
<name>A0A0D2U114_GOSRA</name>
<dbReference type="InterPro" id="IPR052694">
    <property type="entry name" value="Mt_uS3-like"/>
</dbReference>
<dbReference type="Proteomes" id="UP000032304">
    <property type="component" value="Chromosome 13"/>
</dbReference>
<dbReference type="InterPro" id="IPR058331">
    <property type="entry name" value="DUF8018"/>
</dbReference>
<reference evidence="3 4" key="1">
    <citation type="journal article" date="2012" name="Nature">
        <title>Repeated polyploidization of Gossypium genomes and the evolution of spinnable cotton fibres.</title>
        <authorList>
            <person name="Paterson A.H."/>
            <person name="Wendel J.F."/>
            <person name="Gundlach H."/>
            <person name="Guo H."/>
            <person name="Jenkins J."/>
            <person name="Jin D."/>
            <person name="Llewellyn D."/>
            <person name="Showmaker K.C."/>
            <person name="Shu S."/>
            <person name="Udall J."/>
            <person name="Yoo M.J."/>
            <person name="Byers R."/>
            <person name="Chen W."/>
            <person name="Doron-Faigenboim A."/>
            <person name="Duke M.V."/>
            <person name="Gong L."/>
            <person name="Grimwood J."/>
            <person name="Grover C."/>
            <person name="Grupp K."/>
            <person name="Hu G."/>
            <person name="Lee T.H."/>
            <person name="Li J."/>
            <person name="Lin L."/>
            <person name="Liu T."/>
            <person name="Marler B.S."/>
            <person name="Page J.T."/>
            <person name="Roberts A.W."/>
            <person name="Romanel E."/>
            <person name="Sanders W.S."/>
            <person name="Szadkowski E."/>
            <person name="Tan X."/>
            <person name="Tang H."/>
            <person name="Xu C."/>
            <person name="Wang J."/>
            <person name="Wang Z."/>
            <person name="Zhang D."/>
            <person name="Zhang L."/>
            <person name="Ashrafi H."/>
            <person name="Bedon F."/>
            <person name="Bowers J.E."/>
            <person name="Brubaker C.L."/>
            <person name="Chee P.W."/>
            <person name="Das S."/>
            <person name="Gingle A.R."/>
            <person name="Haigler C.H."/>
            <person name="Harker D."/>
            <person name="Hoffmann L.V."/>
            <person name="Hovav R."/>
            <person name="Jones D.C."/>
            <person name="Lemke C."/>
            <person name="Mansoor S."/>
            <person name="ur Rahman M."/>
            <person name="Rainville L.N."/>
            <person name="Rambani A."/>
            <person name="Reddy U.K."/>
            <person name="Rong J.K."/>
            <person name="Saranga Y."/>
            <person name="Scheffler B.E."/>
            <person name="Scheffler J.A."/>
            <person name="Stelly D.M."/>
            <person name="Triplett B.A."/>
            <person name="Van Deynze A."/>
            <person name="Vaslin M.F."/>
            <person name="Waghmare V.N."/>
            <person name="Walford S.A."/>
            <person name="Wright R.J."/>
            <person name="Zaki E.A."/>
            <person name="Zhang T."/>
            <person name="Dennis E.S."/>
            <person name="Mayer K.F."/>
            <person name="Peterson D.G."/>
            <person name="Rokhsar D.S."/>
            <person name="Wang X."/>
            <person name="Schmutz J."/>
        </authorList>
    </citation>
    <scope>NUCLEOTIDE SEQUENCE [LARGE SCALE GENOMIC DNA]</scope>
</reference>
<dbReference type="Pfam" id="PF26057">
    <property type="entry name" value="DUF8018"/>
    <property type="match status" value="1"/>
</dbReference>
<dbReference type="Gramene" id="KJB81293">
    <property type="protein sequence ID" value="KJB81293"/>
    <property type="gene ID" value="B456_013G137600"/>
</dbReference>
<protein>
    <recommendedName>
        <fullName evidence="2">DUF8018 domain-containing protein</fullName>
    </recommendedName>
</protein>
<accession>A0A0D2U114</accession>
<feature type="domain" description="DUF8018" evidence="2">
    <location>
        <begin position="68"/>
        <end position="138"/>
    </location>
</feature>
<organism evidence="3 4">
    <name type="scientific">Gossypium raimondii</name>
    <name type="common">Peruvian cotton</name>
    <name type="synonym">Gossypium klotzschianum subsp. raimondii</name>
    <dbReference type="NCBI Taxonomy" id="29730"/>
    <lineage>
        <taxon>Eukaryota</taxon>
        <taxon>Viridiplantae</taxon>
        <taxon>Streptophyta</taxon>
        <taxon>Embryophyta</taxon>
        <taxon>Tracheophyta</taxon>
        <taxon>Spermatophyta</taxon>
        <taxon>Magnoliopsida</taxon>
        <taxon>eudicotyledons</taxon>
        <taxon>Gunneridae</taxon>
        <taxon>Pentapetalae</taxon>
        <taxon>rosids</taxon>
        <taxon>malvids</taxon>
        <taxon>Malvales</taxon>
        <taxon>Malvaceae</taxon>
        <taxon>Malvoideae</taxon>
        <taxon>Gossypium</taxon>
    </lineage>
</organism>
<dbReference type="eggNOG" id="ENOG502S3JA">
    <property type="taxonomic scope" value="Eukaryota"/>
</dbReference>
<dbReference type="PANTHER" id="PTHR35289:SF1">
    <property type="entry name" value="ATP SYNTHASE 9 MITOCHONDRIAL-RELATED"/>
    <property type="match status" value="1"/>
</dbReference>
<evidence type="ECO:0000256" key="1">
    <source>
        <dbReference type="SAM" id="MobiDB-lite"/>
    </source>
</evidence>